<keyword evidence="2" id="KW-1185">Reference proteome</keyword>
<comment type="caution">
    <text evidence="1">The sequence shown here is derived from an EMBL/GenBank/DDBJ whole genome shotgun (WGS) entry which is preliminary data.</text>
</comment>
<name>A0A972NV67_9BURK</name>
<gene>
    <name evidence="1" type="ORF">GNZ13_31935</name>
</gene>
<sequence>MSAIGHEEGEVCGREGCDGRIEFTKPDNCSCHISPPCSACISTYLHCPECDWEAREEIINDYVVTTNTKSFVYEAWRPRPLDPTKLDWHSKPHSNASMIKEGVYPPDMTRAEVEEKVRGTFGGRFDYFGGGKFKYIAYTD</sequence>
<evidence type="ECO:0000313" key="2">
    <source>
        <dbReference type="Proteomes" id="UP000655523"/>
    </source>
</evidence>
<proteinExistence type="predicted"/>
<dbReference type="AlphaFoldDB" id="A0A972NV67"/>
<evidence type="ECO:0000313" key="1">
    <source>
        <dbReference type="EMBL" id="NPT59048.1"/>
    </source>
</evidence>
<dbReference type="EMBL" id="WOEZ01000185">
    <property type="protein sequence ID" value="NPT59048.1"/>
    <property type="molecule type" value="Genomic_DNA"/>
</dbReference>
<organism evidence="1 2">
    <name type="scientific">Paraburkholderia elongata</name>
    <dbReference type="NCBI Taxonomy" id="2675747"/>
    <lineage>
        <taxon>Bacteria</taxon>
        <taxon>Pseudomonadati</taxon>
        <taxon>Pseudomonadota</taxon>
        <taxon>Betaproteobacteria</taxon>
        <taxon>Burkholderiales</taxon>
        <taxon>Burkholderiaceae</taxon>
        <taxon>Paraburkholderia</taxon>
    </lineage>
</organism>
<accession>A0A972NV67</accession>
<dbReference type="Proteomes" id="UP000655523">
    <property type="component" value="Unassembled WGS sequence"/>
</dbReference>
<reference evidence="1 2" key="1">
    <citation type="submission" date="2019-11" db="EMBL/GenBank/DDBJ databases">
        <title>Metabolism of dissolved organic matter in forest soils.</title>
        <authorList>
            <person name="Cyle K.T."/>
            <person name="Wilhelm R.C."/>
            <person name="Martinez C.E."/>
        </authorList>
    </citation>
    <scope>NUCLEOTIDE SEQUENCE [LARGE SCALE GENOMIC DNA]</scope>
    <source>
        <strain evidence="1 2">5N</strain>
    </source>
</reference>
<protein>
    <submittedName>
        <fullName evidence="1">Uncharacterized protein</fullName>
    </submittedName>
</protein>